<evidence type="ECO:0000313" key="2">
    <source>
        <dbReference type="Proteomes" id="UP000215539"/>
    </source>
</evidence>
<proteinExistence type="predicted"/>
<evidence type="ECO:0008006" key="3">
    <source>
        <dbReference type="Google" id="ProtNLM"/>
    </source>
</evidence>
<reference evidence="1 2" key="1">
    <citation type="submission" date="2017-06" db="EMBL/GenBank/DDBJ databases">
        <authorList>
            <consortium name="Pathogen Informatics"/>
        </authorList>
    </citation>
    <scope>NUCLEOTIDE SEQUENCE [LARGE SCALE GENOMIC DNA]</scope>
    <source>
        <strain evidence="1 2">NCTC12947</strain>
    </source>
</reference>
<name>A0AAX2H1Q6_9FLAO</name>
<dbReference type="Proteomes" id="UP000215539">
    <property type="component" value="Chromosome 1"/>
</dbReference>
<accession>A0AAX2H1Q6</accession>
<dbReference type="EMBL" id="LT906449">
    <property type="protein sequence ID" value="SNV17081.1"/>
    <property type="molecule type" value="Genomic_DNA"/>
</dbReference>
<organism evidence="1 2">
    <name type="scientific">Capnocytophaga haemolytica</name>
    <dbReference type="NCBI Taxonomy" id="45243"/>
    <lineage>
        <taxon>Bacteria</taxon>
        <taxon>Pseudomonadati</taxon>
        <taxon>Bacteroidota</taxon>
        <taxon>Flavobacteriia</taxon>
        <taxon>Flavobacteriales</taxon>
        <taxon>Flavobacteriaceae</taxon>
        <taxon>Capnocytophaga</taxon>
    </lineage>
</organism>
<protein>
    <recommendedName>
        <fullName evidence="3">LPS export ABC transporter periplasmic protein LptC</fullName>
    </recommendedName>
</protein>
<dbReference type="AlphaFoldDB" id="A0AAX2H1Q6"/>
<evidence type="ECO:0000313" key="1">
    <source>
        <dbReference type="EMBL" id="SNV17081.1"/>
    </source>
</evidence>
<sequence>MCSVCYFFVPLQKYLGMTKTKLLLFVWVLGLLLVACNDGDLEVEKITFDNTDLHARTDNDINATVLFKTNGKQALILEMPAGVLKYQEGTVTGTIPNPYKLYYRTFNGDVGTDYFRATVPPATPITTSNIEATGGEVTIVSKAIYDETSQRRLLRYDHQITISNLVIVNADGNKVIDSNYILGTYQTATSTTQSTTVTSTTTTTTQP</sequence>
<gene>
    <name evidence="1" type="ORF">SAMEA44541418_02451</name>
</gene>